<dbReference type="OrthoDB" id="341421at2759"/>
<name>A0A2G8JGA5_STIJA</name>
<dbReference type="Pfam" id="PF00856">
    <property type="entry name" value="SET"/>
    <property type="match status" value="1"/>
</dbReference>
<gene>
    <name evidence="2" type="ORF">BSL78_28411</name>
</gene>
<dbReference type="AlphaFoldDB" id="A0A2G8JGA5"/>
<dbReference type="PANTHER" id="PTHR13271">
    <property type="entry name" value="UNCHARACTERIZED PUTATIVE METHYLTRANSFERASE"/>
    <property type="match status" value="1"/>
</dbReference>
<dbReference type="InterPro" id="IPR044429">
    <property type="entry name" value="SETD4_SET"/>
</dbReference>
<dbReference type="PANTHER" id="PTHR13271:SF151">
    <property type="entry name" value="SET DOMAIN-CONTAINING PROTEIN 4"/>
    <property type="match status" value="1"/>
</dbReference>
<dbReference type="InterPro" id="IPR001214">
    <property type="entry name" value="SET_dom"/>
</dbReference>
<sequence length="284" mass="32088">CQRNISQEKKYVELQQWLNANGAGGYPLRPTYFHDTGRGLMATKSIKPGDVIVSIPSNLLITSQVVLRSELKDGLKTRTATSSSPLRQRATEQNSLLCDGFSKLTKFFEFGQECHFLSDFSFDFDDFKWAWSAVNTRTLYYKVEEAGSHRLVDPSERDVYVLAPFLDLLNHSSTAEVAGSFNSIKQCYEIQTTTPYNKFDQVFIHYGPHDNETLLLEYGFVEPTNPHSVVAITKEDVIKFSSEVMDAWVSETGSVLPKRFERIEAKGLGHQLLVERTLLAPTSV</sequence>
<evidence type="ECO:0000313" key="3">
    <source>
        <dbReference type="Proteomes" id="UP000230750"/>
    </source>
</evidence>
<dbReference type="InterPro" id="IPR046341">
    <property type="entry name" value="SET_dom_sf"/>
</dbReference>
<dbReference type="InterPro" id="IPR050600">
    <property type="entry name" value="SETD3_SETD6_MTase"/>
</dbReference>
<protein>
    <submittedName>
        <fullName evidence="2">Putative SET domain-containing protein 4-like isoform X2</fullName>
    </submittedName>
</protein>
<organism evidence="2 3">
    <name type="scientific">Stichopus japonicus</name>
    <name type="common">Sea cucumber</name>
    <dbReference type="NCBI Taxonomy" id="307972"/>
    <lineage>
        <taxon>Eukaryota</taxon>
        <taxon>Metazoa</taxon>
        <taxon>Echinodermata</taxon>
        <taxon>Eleutherozoa</taxon>
        <taxon>Echinozoa</taxon>
        <taxon>Holothuroidea</taxon>
        <taxon>Aspidochirotacea</taxon>
        <taxon>Aspidochirotida</taxon>
        <taxon>Stichopodidae</taxon>
        <taxon>Apostichopus</taxon>
    </lineage>
</organism>
<dbReference type="PROSITE" id="PS50280">
    <property type="entry name" value="SET"/>
    <property type="match status" value="1"/>
</dbReference>
<dbReference type="Proteomes" id="UP000230750">
    <property type="component" value="Unassembled WGS sequence"/>
</dbReference>
<evidence type="ECO:0000313" key="2">
    <source>
        <dbReference type="EMBL" id="PIK34762.1"/>
    </source>
</evidence>
<reference evidence="2 3" key="1">
    <citation type="journal article" date="2017" name="PLoS Biol.">
        <title>The sea cucumber genome provides insights into morphological evolution and visceral regeneration.</title>
        <authorList>
            <person name="Zhang X."/>
            <person name="Sun L."/>
            <person name="Yuan J."/>
            <person name="Sun Y."/>
            <person name="Gao Y."/>
            <person name="Zhang L."/>
            <person name="Li S."/>
            <person name="Dai H."/>
            <person name="Hamel J.F."/>
            <person name="Liu C."/>
            <person name="Yu Y."/>
            <person name="Liu S."/>
            <person name="Lin W."/>
            <person name="Guo K."/>
            <person name="Jin S."/>
            <person name="Xu P."/>
            <person name="Storey K.B."/>
            <person name="Huan P."/>
            <person name="Zhang T."/>
            <person name="Zhou Y."/>
            <person name="Zhang J."/>
            <person name="Lin C."/>
            <person name="Li X."/>
            <person name="Xing L."/>
            <person name="Huo D."/>
            <person name="Sun M."/>
            <person name="Wang L."/>
            <person name="Mercier A."/>
            <person name="Li F."/>
            <person name="Yang H."/>
            <person name="Xiang J."/>
        </authorList>
    </citation>
    <scope>NUCLEOTIDE SEQUENCE [LARGE SCALE GENOMIC DNA]</scope>
    <source>
        <strain evidence="2">Shaxun</strain>
        <tissue evidence="2">Muscle</tissue>
    </source>
</reference>
<comment type="caution">
    <text evidence="2">The sequence shown here is derived from an EMBL/GenBank/DDBJ whole genome shotgun (WGS) entry which is preliminary data.</text>
</comment>
<dbReference type="GO" id="GO:0016279">
    <property type="term" value="F:protein-lysine N-methyltransferase activity"/>
    <property type="evidence" value="ECO:0007669"/>
    <property type="project" value="InterPro"/>
</dbReference>
<feature type="non-terminal residue" evidence="2">
    <location>
        <position position="1"/>
    </location>
</feature>
<proteinExistence type="predicted"/>
<accession>A0A2G8JGA5</accession>
<dbReference type="Gene3D" id="3.90.1410.10">
    <property type="entry name" value="set domain protein methyltransferase, domain 1"/>
    <property type="match status" value="2"/>
</dbReference>
<keyword evidence="3" id="KW-1185">Reference proteome</keyword>
<dbReference type="EMBL" id="MRZV01002085">
    <property type="protein sequence ID" value="PIK34762.1"/>
    <property type="molecule type" value="Genomic_DNA"/>
</dbReference>
<evidence type="ECO:0000259" key="1">
    <source>
        <dbReference type="PROSITE" id="PS50280"/>
    </source>
</evidence>
<dbReference type="CDD" id="cd19177">
    <property type="entry name" value="SET_SETD4"/>
    <property type="match status" value="1"/>
</dbReference>
<feature type="domain" description="SET" evidence="1">
    <location>
        <begin position="26"/>
        <end position="207"/>
    </location>
</feature>
<dbReference type="SUPFAM" id="SSF82199">
    <property type="entry name" value="SET domain"/>
    <property type="match status" value="1"/>
</dbReference>
<dbReference type="STRING" id="307972.A0A2G8JGA5"/>